<dbReference type="RefSeq" id="WP_003612809.1">
    <property type="nucleotide sequence ID" value="NZ_ADVE02000001.1"/>
</dbReference>
<protein>
    <submittedName>
        <fullName evidence="1">Uncharacterized protein</fullName>
    </submittedName>
</protein>
<organism evidence="1 2">
    <name type="scientific">Methylosinus trichosporium (strain ATCC 35070 / NCIMB 11131 / UNIQEM 75 / OB3b)</name>
    <dbReference type="NCBI Taxonomy" id="595536"/>
    <lineage>
        <taxon>Bacteria</taxon>
        <taxon>Pseudomonadati</taxon>
        <taxon>Pseudomonadota</taxon>
        <taxon>Alphaproteobacteria</taxon>
        <taxon>Hyphomicrobiales</taxon>
        <taxon>Methylocystaceae</taxon>
        <taxon>Methylosinus</taxon>
    </lineage>
</organism>
<dbReference type="STRING" id="595536.GCA_000178815_00564"/>
<reference evidence="2" key="1">
    <citation type="submission" date="2017-10" db="EMBL/GenBank/DDBJ databases">
        <title>Completed PacBio SMRT sequence of Methylosinus trichosporium OB3b reveals presence of a third large plasmid.</title>
        <authorList>
            <person name="Charles T.C."/>
            <person name="Lynch M.D.J."/>
            <person name="Heil J.R."/>
            <person name="Cheng J."/>
        </authorList>
    </citation>
    <scope>NUCLEOTIDE SEQUENCE [LARGE SCALE GENOMIC DNA]</scope>
    <source>
        <strain evidence="2">OB3b</strain>
    </source>
</reference>
<sequence length="114" mass="12002">MRHFETIIILLVGVGLSASQVLAEESLVTLKSPAEGETLTAGKAYKVDYEVKAGTKAHHVHLFVDGEEVATGHKLVGSFALGPLKAGERKICVAPVNKNHTPIGAKSCVTVSVQ</sequence>
<gene>
    <name evidence="1" type="ORF">CQW49_01900</name>
</gene>
<dbReference type="AlphaFoldDB" id="A0A2D2CVS1"/>
<evidence type="ECO:0000313" key="1">
    <source>
        <dbReference type="EMBL" id="ATQ66784.1"/>
    </source>
</evidence>
<keyword evidence="2" id="KW-1185">Reference proteome</keyword>
<name>A0A2D2CVS1_METT3</name>
<dbReference type="Proteomes" id="UP000230709">
    <property type="component" value="Chromosome"/>
</dbReference>
<accession>A0A2D2CVS1</accession>
<dbReference type="KEGG" id="mtw:CQW49_01900"/>
<dbReference type="EMBL" id="CP023737">
    <property type="protein sequence ID" value="ATQ66784.1"/>
    <property type="molecule type" value="Genomic_DNA"/>
</dbReference>
<evidence type="ECO:0000313" key="2">
    <source>
        <dbReference type="Proteomes" id="UP000230709"/>
    </source>
</evidence>
<proteinExistence type="predicted"/>